<dbReference type="Gene3D" id="3.10.450.590">
    <property type="match status" value="1"/>
</dbReference>
<reference evidence="3" key="1">
    <citation type="journal article" date="2018" name="Front. Microbiol.">
        <title>Genome-Based Analysis Reveals the Taxonomy and Diversity of the Family Idiomarinaceae.</title>
        <authorList>
            <person name="Liu Y."/>
            <person name="Lai Q."/>
            <person name="Shao Z."/>
        </authorList>
    </citation>
    <scope>NUCLEOTIDE SEQUENCE [LARGE SCALE GENOMIC DNA]</scope>
    <source>
        <strain evidence="3">BH195</strain>
    </source>
</reference>
<evidence type="ECO:0000256" key="1">
    <source>
        <dbReference type="SAM" id="Phobius"/>
    </source>
</evidence>
<dbReference type="RefSeq" id="WP_126762963.1">
    <property type="nucleotide sequence ID" value="NZ_JBHLTZ010000012.1"/>
</dbReference>
<dbReference type="Proteomes" id="UP000287198">
    <property type="component" value="Unassembled WGS sequence"/>
</dbReference>
<keyword evidence="1" id="KW-0812">Transmembrane</keyword>
<proteinExistence type="predicted"/>
<protein>
    <recommendedName>
        <fullName evidence="4">DUF4019 domain-containing protein</fullName>
    </recommendedName>
</protein>
<keyword evidence="3" id="KW-1185">Reference proteome</keyword>
<sequence length="152" mass="16641">MFKKVLKGLGIAILSLITLFVIIGVWSGYKSSTYEKTAIPYLDVAIPEISSWETDAMKKYLTPSVLADVSEKDLNTVVRTLSKMGELVELGQYEFSSVTSKALIGGGSGTFVTYVVPANYENGQATITVTLKEEDDSFSVYQFNLNSMALLE</sequence>
<name>A0A432XV66_9GAMM</name>
<feature type="transmembrane region" description="Helical" evidence="1">
    <location>
        <begin position="9"/>
        <end position="29"/>
    </location>
</feature>
<evidence type="ECO:0008006" key="4">
    <source>
        <dbReference type="Google" id="ProtNLM"/>
    </source>
</evidence>
<keyword evidence="1" id="KW-1133">Transmembrane helix</keyword>
<accession>A0A432XV66</accession>
<organism evidence="2 3">
    <name type="scientific">Pseudidiomarina halophila</name>
    <dbReference type="NCBI Taxonomy" id="1449799"/>
    <lineage>
        <taxon>Bacteria</taxon>
        <taxon>Pseudomonadati</taxon>
        <taxon>Pseudomonadota</taxon>
        <taxon>Gammaproteobacteria</taxon>
        <taxon>Alteromonadales</taxon>
        <taxon>Idiomarinaceae</taxon>
        <taxon>Pseudidiomarina</taxon>
    </lineage>
</organism>
<dbReference type="OrthoDB" id="7061546at2"/>
<gene>
    <name evidence="2" type="ORF">CWI69_06200</name>
</gene>
<keyword evidence="1" id="KW-0472">Membrane</keyword>
<evidence type="ECO:0000313" key="3">
    <source>
        <dbReference type="Proteomes" id="UP000287198"/>
    </source>
</evidence>
<evidence type="ECO:0000313" key="2">
    <source>
        <dbReference type="EMBL" id="RUO52627.1"/>
    </source>
</evidence>
<comment type="caution">
    <text evidence="2">The sequence shown here is derived from an EMBL/GenBank/DDBJ whole genome shotgun (WGS) entry which is preliminary data.</text>
</comment>
<dbReference type="EMBL" id="PIPW01000002">
    <property type="protein sequence ID" value="RUO52627.1"/>
    <property type="molecule type" value="Genomic_DNA"/>
</dbReference>
<dbReference type="AlphaFoldDB" id="A0A432XV66"/>